<organism evidence="3 4">
    <name type="scientific">Mycobacterium ulcerans subsp. shinshuense</name>
    <dbReference type="NCBI Taxonomy" id="1124626"/>
    <lineage>
        <taxon>Bacteria</taxon>
        <taxon>Bacillati</taxon>
        <taxon>Actinomycetota</taxon>
        <taxon>Actinomycetes</taxon>
        <taxon>Mycobacteriales</taxon>
        <taxon>Mycobacteriaceae</taxon>
        <taxon>Mycobacterium</taxon>
        <taxon>Mycobacterium ulcerans group</taxon>
    </lineage>
</organism>
<dbReference type="PROSITE" id="PS51257">
    <property type="entry name" value="PROKAR_LIPOPROTEIN"/>
    <property type="match status" value="1"/>
</dbReference>
<gene>
    <name evidence="3" type="ORF">SHTP_4055</name>
</gene>
<dbReference type="Pfam" id="PF11259">
    <property type="entry name" value="DUF3060"/>
    <property type="match status" value="1"/>
</dbReference>
<name>A0A1B4Y7G7_MYCUL</name>
<dbReference type="AlphaFoldDB" id="A0A1B4Y7G7"/>
<reference evidence="3 4" key="1">
    <citation type="submission" date="2016-08" db="EMBL/GenBank/DDBJ databases">
        <title>Complete genome sequence of Mycobacterium shinshuense, a subspecies of M. ulcerans.</title>
        <authorList>
            <person name="Yoshida M."/>
            <person name="Ogura Y."/>
            <person name="Hayashi T."/>
            <person name="Hoshino Y."/>
        </authorList>
    </citation>
    <scope>NUCLEOTIDE SEQUENCE [LARGE SCALE GENOMIC DNA]</scope>
    <source>
        <strain evidence="4">ATCC 33728</strain>
    </source>
</reference>
<feature type="region of interest" description="Disordered" evidence="1">
    <location>
        <begin position="31"/>
        <end position="65"/>
    </location>
</feature>
<dbReference type="GeneID" id="93438628"/>
<evidence type="ECO:0000256" key="1">
    <source>
        <dbReference type="SAM" id="MobiDB-lite"/>
    </source>
</evidence>
<dbReference type="EMBL" id="AP017624">
    <property type="protein sequence ID" value="BAV43015.1"/>
    <property type="molecule type" value="Genomic_DNA"/>
</dbReference>
<dbReference type="RefSeq" id="WP_096371673.1">
    <property type="nucleotide sequence ID" value="NZ_AP017624.1"/>
</dbReference>
<feature type="signal peptide" evidence="2">
    <location>
        <begin position="1"/>
        <end position="19"/>
    </location>
</feature>
<sequence>MRAHLPMPRLAAIALTAIAVPTVLGLAGCSETASPPGPYSTSGSATPTSGPTAAPTTSGGPTTTASIEIGNMLNYGSIGTTATLDCADGKSLNVAGSENNLTVTGTCAAVTIGGTNNRITFDKIDQRLTVLGIDNTITYKAGEPKVDNIGSGNNIEKG</sequence>
<protein>
    <submittedName>
        <fullName evidence="3">Conserved threonine rich protein</fullName>
    </submittedName>
</protein>
<feature type="chain" id="PRO_5039706903" evidence="2">
    <location>
        <begin position="20"/>
        <end position="158"/>
    </location>
</feature>
<feature type="compositionally biased region" description="Low complexity" evidence="1">
    <location>
        <begin position="39"/>
        <end position="65"/>
    </location>
</feature>
<keyword evidence="2" id="KW-0732">Signal</keyword>
<evidence type="ECO:0000313" key="4">
    <source>
        <dbReference type="Proteomes" id="UP000218067"/>
    </source>
</evidence>
<dbReference type="Proteomes" id="UP000218067">
    <property type="component" value="Chromosome"/>
</dbReference>
<evidence type="ECO:0000256" key="2">
    <source>
        <dbReference type="SAM" id="SignalP"/>
    </source>
</evidence>
<accession>A0A1B4Y7G7</accession>
<dbReference type="InterPro" id="IPR021417">
    <property type="entry name" value="DUF3060"/>
</dbReference>
<evidence type="ECO:0000313" key="3">
    <source>
        <dbReference type="EMBL" id="BAV43015.1"/>
    </source>
</evidence>
<proteinExistence type="predicted"/>